<dbReference type="AlphaFoldDB" id="A0A4V2SGP8"/>
<dbReference type="PROSITE" id="PS51186">
    <property type="entry name" value="GNAT"/>
    <property type="match status" value="1"/>
</dbReference>
<comment type="caution">
    <text evidence="2">The sequence shown here is derived from an EMBL/GenBank/DDBJ whole genome shotgun (WGS) entry which is preliminary data.</text>
</comment>
<dbReference type="GeneID" id="99686319"/>
<feature type="domain" description="N-acetyltransferase" evidence="1">
    <location>
        <begin position="13"/>
        <end position="180"/>
    </location>
</feature>
<dbReference type="PANTHER" id="PTHR43792:SF9">
    <property type="entry name" value="RIBOSOMAL-PROTEIN-ALANINE ACETYLTRANSFERASE"/>
    <property type="match status" value="1"/>
</dbReference>
<dbReference type="Proteomes" id="UP000295106">
    <property type="component" value="Unassembled WGS sequence"/>
</dbReference>
<dbReference type="Gene3D" id="3.40.630.30">
    <property type="match status" value="1"/>
</dbReference>
<sequence>MSTAFPTLETPRLLLREIGPDDAPALLAIHGDAEHMKWFGTDPITELAQARALVETFAGWRRLANPGTRWGLVRRDAPEAGLIGSCGLFAWNRGWRKCSLGYELTQSACGQGLMHEALQAVLAWGHEAMQLHRVEAQVHERNHASLALLQRLGFEHEGRLREVAWWGGRPHDLLMLARLAGSRLAGPPAAA</sequence>
<organism evidence="2 3">
    <name type="scientific">Rubrivivax gelatinosus</name>
    <name type="common">Rhodocyclus gelatinosus</name>
    <name type="synonym">Rhodopseudomonas gelatinosa</name>
    <dbReference type="NCBI Taxonomy" id="28068"/>
    <lineage>
        <taxon>Bacteria</taxon>
        <taxon>Pseudomonadati</taxon>
        <taxon>Pseudomonadota</taxon>
        <taxon>Betaproteobacteria</taxon>
        <taxon>Burkholderiales</taxon>
        <taxon>Sphaerotilaceae</taxon>
        <taxon>Rubrivivax</taxon>
    </lineage>
</organism>
<dbReference type="GO" id="GO:0005737">
    <property type="term" value="C:cytoplasm"/>
    <property type="evidence" value="ECO:0007669"/>
    <property type="project" value="TreeGrafter"/>
</dbReference>
<dbReference type="InterPro" id="IPR016181">
    <property type="entry name" value="Acyl_CoA_acyltransferase"/>
</dbReference>
<gene>
    <name evidence="2" type="ORF">EV684_10773</name>
</gene>
<proteinExistence type="predicted"/>
<evidence type="ECO:0000259" key="1">
    <source>
        <dbReference type="PROSITE" id="PS51186"/>
    </source>
</evidence>
<dbReference type="InterPro" id="IPR000182">
    <property type="entry name" value="GNAT_dom"/>
</dbReference>
<dbReference type="GO" id="GO:0008999">
    <property type="term" value="F:protein-N-terminal-alanine acetyltransferase activity"/>
    <property type="evidence" value="ECO:0007669"/>
    <property type="project" value="TreeGrafter"/>
</dbReference>
<dbReference type="EMBL" id="SLXD01000007">
    <property type="protein sequence ID" value="TCP02068.1"/>
    <property type="molecule type" value="Genomic_DNA"/>
</dbReference>
<dbReference type="InterPro" id="IPR051531">
    <property type="entry name" value="N-acetyltransferase"/>
</dbReference>
<dbReference type="Pfam" id="PF13302">
    <property type="entry name" value="Acetyltransf_3"/>
    <property type="match status" value="1"/>
</dbReference>
<reference evidence="2 3" key="1">
    <citation type="submission" date="2019-03" db="EMBL/GenBank/DDBJ databases">
        <title>Genomic Encyclopedia of Type Strains, Phase IV (KMG-IV): sequencing the most valuable type-strain genomes for metagenomic binning, comparative biology and taxonomic classification.</title>
        <authorList>
            <person name="Goeker M."/>
        </authorList>
    </citation>
    <scope>NUCLEOTIDE SEQUENCE [LARGE SCALE GENOMIC DNA]</scope>
    <source>
        <strain evidence="2 3">DSM 1709</strain>
    </source>
</reference>
<keyword evidence="2" id="KW-0808">Transferase</keyword>
<accession>A0A4V2SGP8</accession>
<dbReference type="PANTHER" id="PTHR43792">
    <property type="entry name" value="GNAT FAMILY, PUTATIVE (AFU_ORTHOLOGUE AFUA_3G00765)-RELATED-RELATED"/>
    <property type="match status" value="1"/>
</dbReference>
<dbReference type="OrthoDB" id="5295305at2"/>
<evidence type="ECO:0000313" key="3">
    <source>
        <dbReference type="Proteomes" id="UP000295106"/>
    </source>
</evidence>
<name>A0A4V2SGP8_RUBGE</name>
<protein>
    <submittedName>
        <fullName evidence="2">Ribosomal-protein-alanine N-acetyltransferase</fullName>
    </submittedName>
</protein>
<dbReference type="SUPFAM" id="SSF55729">
    <property type="entry name" value="Acyl-CoA N-acyltransferases (Nat)"/>
    <property type="match status" value="1"/>
</dbReference>
<evidence type="ECO:0000313" key="2">
    <source>
        <dbReference type="EMBL" id="TCP02068.1"/>
    </source>
</evidence>
<dbReference type="RefSeq" id="WP_132647532.1">
    <property type="nucleotide sequence ID" value="NZ_CP181386.1"/>
</dbReference>